<feature type="signal peptide" evidence="4">
    <location>
        <begin position="1"/>
        <end position="28"/>
    </location>
</feature>
<dbReference type="AlphaFoldDB" id="A0A7H0H689"/>
<dbReference type="InterPro" id="IPR006059">
    <property type="entry name" value="SBP"/>
</dbReference>
<evidence type="ECO:0000256" key="1">
    <source>
        <dbReference type="ARBA" id="ARBA00008520"/>
    </source>
</evidence>
<gene>
    <name evidence="5" type="ORF">H9L22_00510</name>
</gene>
<accession>A0A7H0H689</accession>
<dbReference type="GO" id="GO:0015768">
    <property type="term" value="P:maltose transport"/>
    <property type="evidence" value="ECO:0007669"/>
    <property type="project" value="TreeGrafter"/>
</dbReference>
<dbReference type="KEGG" id="tdf:H9L22_00510"/>
<dbReference type="Proteomes" id="UP000516117">
    <property type="component" value="Chromosome"/>
</dbReference>
<feature type="chain" id="PRO_5038970308" evidence="4">
    <location>
        <begin position="29"/>
        <end position="419"/>
    </location>
</feature>
<organism evidence="5 6">
    <name type="scientific">Tessaracoccus defluvii</name>
    <dbReference type="NCBI Taxonomy" id="1285901"/>
    <lineage>
        <taxon>Bacteria</taxon>
        <taxon>Bacillati</taxon>
        <taxon>Actinomycetota</taxon>
        <taxon>Actinomycetes</taxon>
        <taxon>Propionibacteriales</taxon>
        <taxon>Propionibacteriaceae</taxon>
        <taxon>Tessaracoccus</taxon>
    </lineage>
</organism>
<dbReference type="GO" id="GO:0042956">
    <property type="term" value="P:maltodextrin transmembrane transport"/>
    <property type="evidence" value="ECO:0007669"/>
    <property type="project" value="TreeGrafter"/>
</dbReference>
<dbReference type="Gene3D" id="3.40.190.10">
    <property type="entry name" value="Periplasmic binding protein-like II"/>
    <property type="match status" value="1"/>
</dbReference>
<dbReference type="SUPFAM" id="SSF53850">
    <property type="entry name" value="Periplasmic binding protein-like II"/>
    <property type="match status" value="1"/>
</dbReference>
<keyword evidence="2" id="KW-0813">Transport</keyword>
<evidence type="ECO:0000313" key="5">
    <source>
        <dbReference type="EMBL" id="QNP56055.1"/>
    </source>
</evidence>
<dbReference type="GO" id="GO:1901982">
    <property type="term" value="F:maltose binding"/>
    <property type="evidence" value="ECO:0007669"/>
    <property type="project" value="TreeGrafter"/>
</dbReference>
<sequence length="419" mass="44929">MPIKEDQMNRKKMAVMLGASVLALAVSACGGGGTGPDGGASGKTQMLAWHGYTEADGKVLDKIVAEFNSSQDACEVNAEAIAWGSITEKLVTSLGAGNGPNLVVQGPDTGLGYVNQGAFQDVQSYYDDPETYTSVPALHSNLADAVTWDGKTYAIPMGTAAYAVYYNKTMWAEAGLTDADIPKTIDEMLDVAKKLTKGEKYGIAAPDKDAIFLATILHSGGGDFITDGKVNLNSPENIATLEKWQSAFVDDKVSPTGMDQTAAMELYGSGRAGMIMNGPWQITSSESFGIDTGVFGWPSDWVAGVLNYWWSTSMNDSDAEKACANSFGDFWNSRDMQILWQDSFYPPNRSDIPAEEFKDPRIATLAEYSQFAHYYMSGVESNFNDISSTTNALMEQVSQGGDVAELVAAAQTKVEGYIG</sequence>
<dbReference type="PANTHER" id="PTHR30061:SF50">
    <property type="entry name" value="MALTOSE_MALTODEXTRIN-BINDING PERIPLASMIC PROTEIN"/>
    <property type="match status" value="1"/>
</dbReference>
<dbReference type="RefSeq" id="WP_187721174.1">
    <property type="nucleotide sequence ID" value="NZ_BAABBL010000016.1"/>
</dbReference>
<dbReference type="PROSITE" id="PS51257">
    <property type="entry name" value="PROKAR_LIPOPROTEIN"/>
    <property type="match status" value="1"/>
</dbReference>
<evidence type="ECO:0000256" key="4">
    <source>
        <dbReference type="SAM" id="SignalP"/>
    </source>
</evidence>
<dbReference type="PANTHER" id="PTHR30061">
    <property type="entry name" value="MALTOSE-BINDING PERIPLASMIC PROTEIN"/>
    <property type="match status" value="1"/>
</dbReference>
<keyword evidence="3 4" id="KW-0732">Signal</keyword>
<dbReference type="EMBL" id="CP060789">
    <property type="protein sequence ID" value="QNP56055.1"/>
    <property type="molecule type" value="Genomic_DNA"/>
</dbReference>
<evidence type="ECO:0000313" key="6">
    <source>
        <dbReference type="Proteomes" id="UP000516117"/>
    </source>
</evidence>
<dbReference type="Pfam" id="PF13416">
    <property type="entry name" value="SBP_bac_8"/>
    <property type="match status" value="1"/>
</dbReference>
<protein>
    <submittedName>
        <fullName evidence="5">Extracellular solute-binding protein</fullName>
    </submittedName>
</protein>
<evidence type="ECO:0000256" key="3">
    <source>
        <dbReference type="ARBA" id="ARBA00022729"/>
    </source>
</evidence>
<keyword evidence="6" id="KW-1185">Reference proteome</keyword>
<name>A0A7H0H689_9ACTN</name>
<proteinExistence type="inferred from homology"/>
<reference evidence="5 6" key="1">
    <citation type="submission" date="2020-08" db="EMBL/GenBank/DDBJ databases">
        <title>Genome sequence of Tessaracoccus defluvii JCM 17540T.</title>
        <authorList>
            <person name="Hyun D.-W."/>
            <person name="Bae J.-W."/>
        </authorList>
    </citation>
    <scope>NUCLEOTIDE SEQUENCE [LARGE SCALE GENOMIC DNA]</scope>
    <source>
        <strain evidence="5 6">JCM 17540</strain>
    </source>
</reference>
<evidence type="ECO:0000256" key="2">
    <source>
        <dbReference type="ARBA" id="ARBA00022448"/>
    </source>
</evidence>
<dbReference type="GO" id="GO:0055052">
    <property type="term" value="C:ATP-binding cassette (ABC) transporter complex, substrate-binding subunit-containing"/>
    <property type="evidence" value="ECO:0007669"/>
    <property type="project" value="TreeGrafter"/>
</dbReference>
<comment type="similarity">
    <text evidence="1">Belongs to the bacterial solute-binding protein 1 family.</text>
</comment>